<name>A0A9D4UKY3_ADICA</name>
<reference evidence="1" key="1">
    <citation type="submission" date="2021-01" db="EMBL/GenBank/DDBJ databases">
        <title>Adiantum capillus-veneris genome.</title>
        <authorList>
            <person name="Fang Y."/>
            <person name="Liao Q."/>
        </authorList>
    </citation>
    <scope>NUCLEOTIDE SEQUENCE</scope>
    <source>
        <strain evidence="1">H3</strain>
        <tissue evidence="1">Leaf</tissue>
    </source>
</reference>
<sequence>MSTSYARESMDQEELVVRMLERLKPNTLTMQGLEKAYEECQHSRIAMVVLADFLFRIIKVDLQEFSGEVADLIEQVMMKREEGGEEKSAMEIGIYEDIYICSIVDWIYCCNKHSYQ</sequence>
<protein>
    <submittedName>
        <fullName evidence="1">Uncharacterized protein</fullName>
    </submittedName>
</protein>
<dbReference type="OrthoDB" id="2004000at2759"/>
<gene>
    <name evidence="1" type="ORF">GOP47_0016111</name>
</gene>
<evidence type="ECO:0000313" key="1">
    <source>
        <dbReference type="EMBL" id="KAI5069810.1"/>
    </source>
</evidence>
<dbReference type="AlphaFoldDB" id="A0A9D4UKY3"/>
<keyword evidence="2" id="KW-1185">Reference proteome</keyword>
<dbReference type="Proteomes" id="UP000886520">
    <property type="component" value="Chromosome 15"/>
</dbReference>
<dbReference type="EMBL" id="JABFUD020000015">
    <property type="protein sequence ID" value="KAI5069810.1"/>
    <property type="molecule type" value="Genomic_DNA"/>
</dbReference>
<proteinExistence type="predicted"/>
<comment type="caution">
    <text evidence="1">The sequence shown here is derived from an EMBL/GenBank/DDBJ whole genome shotgun (WGS) entry which is preliminary data.</text>
</comment>
<organism evidence="1 2">
    <name type="scientific">Adiantum capillus-veneris</name>
    <name type="common">Maidenhair fern</name>
    <dbReference type="NCBI Taxonomy" id="13818"/>
    <lineage>
        <taxon>Eukaryota</taxon>
        <taxon>Viridiplantae</taxon>
        <taxon>Streptophyta</taxon>
        <taxon>Embryophyta</taxon>
        <taxon>Tracheophyta</taxon>
        <taxon>Polypodiopsida</taxon>
        <taxon>Polypodiidae</taxon>
        <taxon>Polypodiales</taxon>
        <taxon>Pteridineae</taxon>
        <taxon>Pteridaceae</taxon>
        <taxon>Vittarioideae</taxon>
        <taxon>Adiantum</taxon>
    </lineage>
</organism>
<accession>A0A9D4UKY3</accession>
<evidence type="ECO:0000313" key="2">
    <source>
        <dbReference type="Proteomes" id="UP000886520"/>
    </source>
</evidence>